<reference evidence="2" key="1">
    <citation type="submission" date="2021-01" db="EMBL/GenBank/DDBJ databases">
        <authorList>
            <person name="Corre E."/>
            <person name="Pelletier E."/>
            <person name="Niang G."/>
            <person name="Scheremetjew M."/>
            <person name="Finn R."/>
            <person name="Kale V."/>
            <person name="Holt S."/>
            <person name="Cochrane G."/>
            <person name="Meng A."/>
            <person name="Brown T."/>
            <person name="Cohen L."/>
        </authorList>
    </citation>
    <scope>NUCLEOTIDE SEQUENCE</scope>
    <source>
        <strain evidence="2">SoJaBio B1-5/56/2</strain>
    </source>
</reference>
<dbReference type="InterPro" id="IPR004000">
    <property type="entry name" value="Actin"/>
</dbReference>
<protein>
    <recommendedName>
        <fullName evidence="3">Actin</fullName>
    </recommendedName>
</protein>
<evidence type="ECO:0000313" key="2">
    <source>
        <dbReference type="EMBL" id="CAE2303118.1"/>
    </source>
</evidence>
<dbReference type="SMART" id="SM00268">
    <property type="entry name" value="ACTIN"/>
    <property type="match status" value="1"/>
</dbReference>
<dbReference type="SUPFAM" id="SSF53067">
    <property type="entry name" value="Actin-like ATPase domain"/>
    <property type="match status" value="1"/>
</dbReference>
<dbReference type="Gene3D" id="3.30.420.40">
    <property type="match status" value="1"/>
</dbReference>
<dbReference type="EMBL" id="HBKR01015505">
    <property type="protein sequence ID" value="CAE2303118.1"/>
    <property type="molecule type" value="Transcribed_RNA"/>
</dbReference>
<accession>A0A7S4KRC8</accession>
<name>A0A7S4KRC8_9EUKA</name>
<dbReference type="InterPro" id="IPR043129">
    <property type="entry name" value="ATPase_NBD"/>
</dbReference>
<organism evidence="2">
    <name type="scientific">Paramoeba aestuarina</name>
    <dbReference type="NCBI Taxonomy" id="180227"/>
    <lineage>
        <taxon>Eukaryota</taxon>
        <taxon>Amoebozoa</taxon>
        <taxon>Discosea</taxon>
        <taxon>Flabellinia</taxon>
        <taxon>Dactylopodida</taxon>
        <taxon>Paramoebidae</taxon>
        <taxon>Paramoeba</taxon>
    </lineage>
</organism>
<evidence type="ECO:0000256" key="1">
    <source>
        <dbReference type="RuleBase" id="RU000487"/>
    </source>
</evidence>
<gene>
    <name evidence="2" type="ORF">NAES01612_LOCUS10250</name>
</gene>
<dbReference type="PANTHER" id="PTHR11937">
    <property type="entry name" value="ACTIN"/>
    <property type="match status" value="1"/>
</dbReference>
<sequence>MCCVSFDPSSLPNEEKVYDLPDGQIIAPGKERYQCPEALFNPSLIDQDLEGIHKLCFSSIMKSQVDIHQELYKNIVLCGGSSMFPGLSDRFAKEMTHLMPEKMELEVGCGEFRQYEPWVGASIMGSLNDGPPGGYITKDEYDENGPAIVTQKCIC</sequence>
<proteinExistence type="inferred from homology"/>
<comment type="similarity">
    <text evidence="1">Belongs to the actin family.</text>
</comment>
<evidence type="ECO:0008006" key="3">
    <source>
        <dbReference type="Google" id="ProtNLM"/>
    </source>
</evidence>
<dbReference type="AlphaFoldDB" id="A0A7S4KRC8"/>
<dbReference type="Pfam" id="PF00022">
    <property type="entry name" value="Actin"/>
    <property type="match status" value="1"/>
</dbReference>